<accession>A0A0S3RU43</accession>
<dbReference type="Proteomes" id="UP000291084">
    <property type="component" value="Chromosome 4"/>
</dbReference>
<dbReference type="PANTHER" id="PTHR32054">
    <property type="entry name" value="HEAVY CHAIN, PUTATIVE, EXPRESSED-RELATED-RELATED"/>
    <property type="match status" value="1"/>
</dbReference>
<keyword evidence="6" id="KW-1185">Reference proteome</keyword>
<dbReference type="AlphaFoldDB" id="A0A0S3RU43"/>
<evidence type="ECO:0000256" key="4">
    <source>
        <dbReference type="SAM" id="MobiDB-lite"/>
    </source>
</evidence>
<dbReference type="PANTHER" id="PTHR32054:SF4">
    <property type="entry name" value="OS07G0677900 PROTEIN"/>
    <property type="match status" value="1"/>
</dbReference>
<comment type="similarity">
    <text evidence="1">Belongs to the WEB family.</text>
</comment>
<dbReference type="GO" id="GO:0005829">
    <property type="term" value="C:cytosol"/>
    <property type="evidence" value="ECO:0007669"/>
    <property type="project" value="TreeGrafter"/>
</dbReference>
<reference evidence="5 6" key="1">
    <citation type="journal article" date="2015" name="Sci. Rep.">
        <title>The power of single molecule real-time sequencing technology in the de novo assembly of a eukaryotic genome.</title>
        <authorList>
            <person name="Sakai H."/>
            <person name="Naito K."/>
            <person name="Ogiso-Tanaka E."/>
            <person name="Takahashi Y."/>
            <person name="Iseki K."/>
            <person name="Muto C."/>
            <person name="Satou K."/>
            <person name="Teruya K."/>
            <person name="Shiroma A."/>
            <person name="Shimoji M."/>
            <person name="Hirano T."/>
            <person name="Itoh T."/>
            <person name="Kaga A."/>
            <person name="Tomooka N."/>
        </authorList>
    </citation>
    <scope>NUCLEOTIDE SEQUENCE [LARGE SCALE GENOMIC DNA]</scope>
    <source>
        <strain evidence="6">cv. Shumari</strain>
    </source>
</reference>
<gene>
    <name evidence="5" type="primary">Vigan.04G117900</name>
    <name evidence="5" type="ORF">VIGAN_04117900</name>
</gene>
<feature type="coiled-coil region" evidence="3">
    <location>
        <begin position="385"/>
        <end position="429"/>
    </location>
</feature>
<dbReference type="OrthoDB" id="649232at2759"/>
<protein>
    <recommendedName>
        <fullName evidence="7">WEB family protein</fullName>
    </recommendedName>
</protein>
<proteinExistence type="inferred from homology"/>
<evidence type="ECO:0000313" key="5">
    <source>
        <dbReference type="EMBL" id="BAT83935.1"/>
    </source>
</evidence>
<evidence type="ECO:0000256" key="2">
    <source>
        <dbReference type="ARBA" id="ARBA00023054"/>
    </source>
</evidence>
<feature type="coiled-coil region" evidence="3">
    <location>
        <begin position="196"/>
        <end position="247"/>
    </location>
</feature>
<dbReference type="GO" id="GO:0009904">
    <property type="term" value="P:chloroplast accumulation movement"/>
    <property type="evidence" value="ECO:0007669"/>
    <property type="project" value="TreeGrafter"/>
</dbReference>
<feature type="coiled-coil region" evidence="3">
    <location>
        <begin position="76"/>
        <end position="156"/>
    </location>
</feature>
<dbReference type="Pfam" id="PF05701">
    <property type="entry name" value="WEMBL"/>
    <property type="match status" value="2"/>
</dbReference>
<sequence>MEMGGADVAETTTNQGERSSEKKSLRTEVDTSAPFESVKDAVTMFGGIGYWKPLHSKISTCVPSHSEQQHSAELSTETLEEQASGLEKELILKERETLDVLKELESTKKLVEELKSKIQKEQSEVNLNLQLGECDRKSVVEENEEKENQMSQLNVLQPSRQGFASHLPSVPGLILQELKQAKLNLTRTTVDLADVRTSVESLNKKLEKERISLEKTRERLAQNTSKISSLEEELNHTRLRLQIAKGAEIKDASDDPSVITRELQRLSSEAENFKIMGESAKAEVLRTMSEIEQTKTMIRTAEIRLVAARKMKEAARAAEAFALVEINALSNHENESLPGNQITLSFEEYTALTCKAHDAEEQSRKRVANAMLEVDETNLSNMDILKRVEEATEEVKTSKKALEEALERVEAANRDKVEVEEALRNWRSEGHKRRSIQNPTKFKTSCSSHHWRDPRLLDVNGLNLVNDEAKPVLKSTLSIGQILSRKLLQPQECEAGERISMKQNVSLGQMLGKQNIDPPIDRQIEKGTSRKLFSTKRNKFGFARFSHILSKQQKNKKKPTLNLR</sequence>
<dbReference type="InterPro" id="IPR008545">
    <property type="entry name" value="Web"/>
</dbReference>
<dbReference type="GO" id="GO:0009903">
    <property type="term" value="P:chloroplast avoidance movement"/>
    <property type="evidence" value="ECO:0007669"/>
    <property type="project" value="TreeGrafter"/>
</dbReference>
<organism evidence="5 6">
    <name type="scientific">Vigna angularis var. angularis</name>
    <dbReference type="NCBI Taxonomy" id="157739"/>
    <lineage>
        <taxon>Eukaryota</taxon>
        <taxon>Viridiplantae</taxon>
        <taxon>Streptophyta</taxon>
        <taxon>Embryophyta</taxon>
        <taxon>Tracheophyta</taxon>
        <taxon>Spermatophyta</taxon>
        <taxon>Magnoliopsida</taxon>
        <taxon>eudicotyledons</taxon>
        <taxon>Gunneridae</taxon>
        <taxon>Pentapetalae</taxon>
        <taxon>rosids</taxon>
        <taxon>fabids</taxon>
        <taxon>Fabales</taxon>
        <taxon>Fabaceae</taxon>
        <taxon>Papilionoideae</taxon>
        <taxon>50 kb inversion clade</taxon>
        <taxon>NPAAA clade</taxon>
        <taxon>indigoferoid/millettioid clade</taxon>
        <taxon>Phaseoleae</taxon>
        <taxon>Vigna</taxon>
    </lineage>
</organism>
<name>A0A0S3RU43_PHAAN</name>
<evidence type="ECO:0000313" key="6">
    <source>
        <dbReference type="Proteomes" id="UP000291084"/>
    </source>
</evidence>
<keyword evidence="2 3" id="KW-0175">Coiled coil</keyword>
<feature type="region of interest" description="Disordered" evidence="4">
    <location>
        <begin position="1"/>
        <end position="31"/>
    </location>
</feature>
<evidence type="ECO:0000256" key="3">
    <source>
        <dbReference type="SAM" id="Coils"/>
    </source>
</evidence>
<evidence type="ECO:0000256" key="1">
    <source>
        <dbReference type="ARBA" id="ARBA00005485"/>
    </source>
</evidence>
<feature type="compositionally biased region" description="Basic and acidic residues" evidence="4">
    <location>
        <begin position="18"/>
        <end position="29"/>
    </location>
</feature>
<dbReference type="EMBL" id="AP015037">
    <property type="protein sequence ID" value="BAT83935.1"/>
    <property type="molecule type" value="Genomic_DNA"/>
</dbReference>
<evidence type="ECO:0008006" key="7">
    <source>
        <dbReference type="Google" id="ProtNLM"/>
    </source>
</evidence>